<comment type="caution">
    <text evidence="1">The sequence shown here is derived from an EMBL/GenBank/DDBJ whole genome shotgun (WGS) entry which is preliminary data.</text>
</comment>
<keyword evidence="2" id="KW-1185">Reference proteome</keyword>
<proteinExistence type="predicted"/>
<name>A0ACC2ISH5_9PLEO</name>
<protein>
    <submittedName>
        <fullName evidence="1">Uncharacterized protein</fullName>
    </submittedName>
</protein>
<accession>A0ACC2ISH5</accession>
<dbReference type="EMBL" id="JAPHNI010000032">
    <property type="protein sequence ID" value="KAJ8118018.1"/>
    <property type="molecule type" value="Genomic_DNA"/>
</dbReference>
<gene>
    <name evidence="1" type="ORF">OPT61_g897</name>
</gene>
<reference evidence="1" key="1">
    <citation type="submission" date="2022-11" db="EMBL/GenBank/DDBJ databases">
        <title>Genome Sequence of Boeremia exigua.</title>
        <authorList>
            <person name="Buettner E."/>
        </authorList>
    </citation>
    <scope>NUCLEOTIDE SEQUENCE</scope>
    <source>
        <strain evidence="1">CU02</strain>
    </source>
</reference>
<organism evidence="1 2">
    <name type="scientific">Boeremia exigua</name>
    <dbReference type="NCBI Taxonomy" id="749465"/>
    <lineage>
        <taxon>Eukaryota</taxon>
        <taxon>Fungi</taxon>
        <taxon>Dikarya</taxon>
        <taxon>Ascomycota</taxon>
        <taxon>Pezizomycotina</taxon>
        <taxon>Dothideomycetes</taxon>
        <taxon>Pleosporomycetidae</taxon>
        <taxon>Pleosporales</taxon>
        <taxon>Pleosporineae</taxon>
        <taxon>Didymellaceae</taxon>
        <taxon>Boeremia</taxon>
    </lineage>
</organism>
<dbReference type="Proteomes" id="UP001153331">
    <property type="component" value="Unassembled WGS sequence"/>
</dbReference>
<evidence type="ECO:0000313" key="1">
    <source>
        <dbReference type="EMBL" id="KAJ8118018.1"/>
    </source>
</evidence>
<sequence length="94" mass="10090">MLFQTTIIALLASASLVAGAAFPGGDKDKTTCSAVYHTSTKVGETKSTIYETKTKTDTYPSTSTKYITISSGYPYTTTIYKPTASLTVRARIPH</sequence>
<evidence type="ECO:0000313" key="2">
    <source>
        <dbReference type="Proteomes" id="UP001153331"/>
    </source>
</evidence>